<evidence type="ECO:0008006" key="4">
    <source>
        <dbReference type="Google" id="ProtNLM"/>
    </source>
</evidence>
<dbReference type="AlphaFoldDB" id="A0A2J6SH01"/>
<evidence type="ECO:0000313" key="2">
    <source>
        <dbReference type="EMBL" id="PMD50029.1"/>
    </source>
</evidence>
<keyword evidence="1" id="KW-0472">Membrane</keyword>
<keyword evidence="1" id="KW-0812">Transmembrane</keyword>
<sequence length="113" mass="12852">MFSYRYHTVIYTSISNCPSPNPNCNIHPPINRHPPNPHFTPASSSTPNLISPLVYQQFDGKNTNARNNSSLNFLPLLIFGFSNITFFSAFSVDVKLHVEVSETGLCGCRYWRW</sequence>
<keyword evidence="3" id="KW-1185">Reference proteome</keyword>
<feature type="transmembrane region" description="Helical" evidence="1">
    <location>
        <begin position="71"/>
        <end position="92"/>
    </location>
</feature>
<protein>
    <recommendedName>
        <fullName evidence="4">Transmembrane protein</fullName>
    </recommendedName>
</protein>
<dbReference type="Proteomes" id="UP000235371">
    <property type="component" value="Unassembled WGS sequence"/>
</dbReference>
<evidence type="ECO:0000256" key="1">
    <source>
        <dbReference type="SAM" id="Phobius"/>
    </source>
</evidence>
<accession>A0A2J6SH01</accession>
<organism evidence="2 3">
    <name type="scientific">Hyaloscypha bicolor E</name>
    <dbReference type="NCBI Taxonomy" id="1095630"/>
    <lineage>
        <taxon>Eukaryota</taxon>
        <taxon>Fungi</taxon>
        <taxon>Dikarya</taxon>
        <taxon>Ascomycota</taxon>
        <taxon>Pezizomycotina</taxon>
        <taxon>Leotiomycetes</taxon>
        <taxon>Helotiales</taxon>
        <taxon>Hyaloscyphaceae</taxon>
        <taxon>Hyaloscypha</taxon>
        <taxon>Hyaloscypha bicolor</taxon>
    </lineage>
</organism>
<dbReference type="InParanoid" id="A0A2J6SH01"/>
<dbReference type="EMBL" id="KZ613914">
    <property type="protein sequence ID" value="PMD50029.1"/>
    <property type="molecule type" value="Genomic_DNA"/>
</dbReference>
<dbReference type="RefSeq" id="XP_024726933.1">
    <property type="nucleotide sequence ID" value="XM_024871549.1"/>
</dbReference>
<dbReference type="GeneID" id="36579631"/>
<evidence type="ECO:0000313" key="3">
    <source>
        <dbReference type="Proteomes" id="UP000235371"/>
    </source>
</evidence>
<name>A0A2J6SH01_9HELO</name>
<proteinExistence type="predicted"/>
<keyword evidence="1" id="KW-1133">Transmembrane helix</keyword>
<reference evidence="2 3" key="1">
    <citation type="submission" date="2016-04" db="EMBL/GenBank/DDBJ databases">
        <title>A degradative enzymes factory behind the ericoid mycorrhizal symbiosis.</title>
        <authorList>
            <consortium name="DOE Joint Genome Institute"/>
            <person name="Martino E."/>
            <person name="Morin E."/>
            <person name="Grelet G."/>
            <person name="Kuo A."/>
            <person name="Kohler A."/>
            <person name="Daghino S."/>
            <person name="Barry K."/>
            <person name="Choi C."/>
            <person name="Cichocki N."/>
            <person name="Clum A."/>
            <person name="Copeland A."/>
            <person name="Hainaut M."/>
            <person name="Haridas S."/>
            <person name="Labutti K."/>
            <person name="Lindquist E."/>
            <person name="Lipzen A."/>
            <person name="Khouja H.-R."/>
            <person name="Murat C."/>
            <person name="Ohm R."/>
            <person name="Olson A."/>
            <person name="Spatafora J."/>
            <person name="Veneault-Fourrey C."/>
            <person name="Henrissat B."/>
            <person name="Grigoriev I."/>
            <person name="Martin F."/>
            <person name="Perotto S."/>
        </authorList>
    </citation>
    <scope>NUCLEOTIDE SEQUENCE [LARGE SCALE GENOMIC DNA]</scope>
    <source>
        <strain evidence="2 3">E</strain>
    </source>
</reference>
<gene>
    <name evidence="2" type="ORF">K444DRAFT_279168</name>
</gene>